<dbReference type="GO" id="GO:0004792">
    <property type="term" value="F:thiosulfate-cyanide sulfurtransferase activity"/>
    <property type="evidence" value="ECO:0007669"/>
    <property type="project" value="TreeGrafter"/>
</dbReference>
<accession>A0A1P8ULW0</accession>
<dbReference type="Gene3D" id="3.40.250.10">
    <property type="entry name" value="Rhodanese-like domain"/>
    <property type="match status" value="1"/>
</dbReference>
<dbReference type="CDD" id="cd00158">
    <property type="entry name" value="RHOD"/>
    <property type="match status" value="1"/>
</dbReference>
<dbReference type="RefSeq" id="WP_076693990.1">
    <property type="nucleotide sequence ID" value="NZ_CP015089.1"/>
</dbReference>
<gene>
    <name evidence="2" type="ORF">Ga0080574_TMP50</name>
</gene>
<dbReference type="PANTHER" id="PTHR10953:SF102">
    <property type="entry name" value="ADENYLYLTRANSFERASE AND SULFURTRANSFERASE MOCS3"/>
    <property type="match status" value="1"/>
</dbReference>
<dbReference type="Proteomes" id="UP000187059">
    <property type="component" value="Plasmid pPABY5"/>
</dbReference>
<keyword evidence="2" id="KW-0614">Plasmid</keyword>
<dbReference type="PROSITE" id="PS50206">
    <property type="entry name" value="RHODANESE_3"/>
    <property type="match status" value="1"/>
</dbReference>
<dbReference type="GO" id="GO:0008641">
    <property type="term" value="F:ubiquitin-like modifier activating enzyme activity"/>
    <property type="evidence" value="ECO:0007669"/>
    <property type="project" value="InterPro"/>
</dbReference>
<dbReference type="Gene3D" id="3.40.50.720">
    <property type="entry name" value="NAD(P)-binding Rossmann-like Domain"/>
    <property type="match status" value="1"/>
</dbReference>
<dbReference type="InterPro" id="IPR001763">
    <property type="entry name" value="Rhodanese-like_dom"/>
</dbReference>
<dbReference type="EMBL" id="CP015089">
    <property type="protein sequence ID" value="APZ50384.1"/>
    <property type="molecule type" value="Genomic_DNA"/>
</dbReference>
<reference evidence="2 3" key="1">
    <citation type="submission" date="2016-04" db="EMBL/GenBank/DDBJ databases">
        <title>Deep-sea bacteria in the southern Pacific.</title>
        <authorList>
            <person name="Tang K."/>
        </authorList>
    </citation>
    <scope>NUCLEOTIDE SEQUENCE [LARGE SCALE GENOMIC DNA]</scope>
    <source>
        <strain evidence="2 3">JLT2014</strain>
        <plasmid evidence="3">ppaby5</plasmid>
    </source>
</reference>
<dbReference type="KEGG" id="paby:Ga0080574_TMP50"/>
<keyword evidence="3" id="KW-1185">Reference proteome</keyword>
<dbReference type="GO" id="GO:0008146">
    <property type="term" value="F:sulfotransferase activity"/>
    <property type="evidence" value="ECO:0007669"/>
    <property type="project" value="TreeGrafter"/>
</dbReference>
<dbReference type="PANTHER" id="PTHR10953">
    <property type="entry name" value="UBIQUITIN-ACTIVATING ENZYME E1"/>
    <property type="match status" value="1"/>
</dbReference>
<proteinExistence type="predicted"/>
<dbReference type="InterPro" id="IPR036873">
    <property type="entry name" value="Rhodanese-like_dom_sf"/>
</dbReference>
<dbReference type="InterPro" id="IPR035985">
    <property type="entry name" value="Ubiquitin-activating_enz"/>
</dbReference>
<dbReference type="SUPFAM" id="SSF69572">
    <property type="entry name" value="Activating enzymes of the ubiquitin-like proteins"/>
    <property type="match status" value="1"/>
</dbReference>
<dbReference type="AlphaFoldDB" id="A0A1P8ULW0"/>
<dbReference type="OrthoDB" id="9804286at2"/>
<evidence type="ECO:0000259" key="1">
    <source>
        <dbReference type="PROSITE" id="PS50206"/>
    </source>
</evidence>
<dbReference type="InterPro" id="IPR045886">
    <property type="entry name" value="ThiF/MoeB/HesA"/>
</dbReference>
<sequence>MSRYDRQTRLPELGEAGQARLAAARMLVVGAGGLGATLLPQLVGAGIGFLRVADPDVVEESNLHRQTLFRMSDIGRPKALVATETLAALNPDCELSPLVARLDPISARAAMAGVDLVVDAADSFAVSYALSDLCQDSGTPLISASVLARQGYAGGFCGTAPSLRAVFPDLPAQLGSCASNGVMGPVVATVAALQAQMALSVLLGHAPSPLGQLLTVDLATWRLGGFRFDAAEEPEQRAPAILAPYETGARDLVIDLRSDPAPAPDPAPDQRVVFVCASGLRAWRAAQALRGAGHPHVAIVGEGT</sequence>
<dbReference type="GO" id="GO:0016779">
    <property type="term" value="F:nucleotidyltransferase activity"/>
    <property type="evidence" value="ECO:0007669"/>
    <property type="project" value="TreeGrafter"/>
</dbReference>
<organism evidence="2 3">
    <name type="scientific">Salipiger abyssi</name>
    <dbReference type="NCBI Taxonomy" id="1250539"/>
    <lineage>
        <taxon>Bacteria</taxon>
        <taxon>Pseudomonadati</taxon>
        <taxon>Pseudomonadota</taxon>
        <taxon>Alphaproteobacteria</taxon>
        <taxon>Rhodobacterales</taxon>
        <taxon>Roseobacteraceae</taxon>
        <taxon>Salipiger</taxon>
    </lineage>
</organism>
<dbReference type="InterPro" id="IPR000594">
    <property type="entry name" value="ThiF_NAD_FAD-bd"/>
</dbReference>
<evidence type="ECO:0000313" key="2">
    <source>
        <dbReference type="EMBL" id="APZ50384.1"/>
    </source>
</evidence>
<name>A0A1P8ULW0_9RHOB</name>
<geneLocation type="plasmid" evidence="3">
    <name>ppaby5</name>
</geneLocation>
<dbReference type="SUPFAM" id="SSF52821">
    <property type="entry name" value="Rhodanese/Cell cycle control phosphatase"/>
    <property type="match status" value="1"/>
</dbReference>
<dbReference type="Pfam" id="PF00899">
    <property type="entry name" value="ThiF"/>
    <property type="match status" value="1"/>
</dbReference>
<dbReference type="CDD" id="cd00757">
    <property type="entry name" value="ThiF_MoeB_HesA_family"/>
    <property type="match status" value="1"/>
</dbReference>
<dbReference type="GO" id="GO:0005829">
    <property type="term" value="C:cytosol"/>
    <property type="evidence" value="ECO:0007669"/>
    <property type="project" value="TreeGrafter"/>
</dbReference>
<protein>
    <submittedName>
        <fullName evidence="2">Putative dinucleotide-utilizing enzyme involved in molybdopterin or thiamin biosynthesis</fullName>
    </submittedName>
</protein>
<evidence type="ECO:0000313" key="3">
    <source>
        <dbReference type="Proteomes" id="UP000187059"/>
    </source>
</evidence>
<feature type="domain" description="Rhodanese" evidence="1">
    <location>
        <begin position="266"/>
        <end position="303"/>
    </location>
</feature>